<sequence>MKICYTVFLCLIFQFCFGQINDFEGLSNHEDYSSYRQVVFKSFMGSTTEYNLKESRVTDLIFYFSKDNIVRKESFIYDAIGNLISVNSYNTTNNELLFQTNYILRYDDLGRILEKDKKSYIYKGASKLPEKITTLYPEVEDSAFSLKKEFLYDDLGNVKSVKNYYYTQNQLQVDIEQYQYDKFQNVIKLERKSIPEKEYPIIMIGGYNKHRTEEFEYVYNQKQLWIKKYRVVDGKKTLIAERDFFQ</sequence>
<evidence type="ECO:0008006" key="4">
    <source>
        <dbReference type="Google" id="ProtNLM"/>
    </source>
</evidence>
<dbReference type="Gene3D" id="2.180.10.10">
    <property type="entry name" value="RHS repeat-associated core"/>
    <property type="match status" value="1"/>
</dbReference>
<feature type="signal peptide" evidence="1">
    <location>
        <begin position="1"/>
        <end position="18"/>
    </location>
</feature>
<evidence type="ECO:0000256" key="1">
    <source>
        <dbReference type="SAM" id="SignalP"/>
    </source>
</evidence>
<protein>
    <recommendedName>
        <fullName evidence="4">YD repeat-containing protein</fullName>
    </recommendedName>
</protein>
<dbReference type="GeneID" id="78402648"/>
<organism evidence="2 3">
    <name type="scientific">Empedobacter falsenii</name>
    <dbReference type="NCBI Taxonomy" id="343874"/>
    <lineage>
        <taxon>Bacteria</taxon>
        <taxon>Pseudomonadati</taxon>
        <taxon>Bacteroidota</taxon>
        <taxon>Flavobacteriia</taxon>
        <taxon>Flavobacteriales</taxon>
        <taxon>Weeksellaceae</taxon>
        <taxon>Empedobacter</taxon>
    </lineage>
</organism>
<name>A0A7H9DVM4_9FLAO</name>
<evidence type="ECO:0000313" key="2">
    <source>
        <dbReference type="EMBL" id="QLL59180.1"/>
    </source>
</evidence>
<reference evidence="2 3" key="1">
    <citation type="submission" date="2019-06" db="EMBL/GenBank/DDBJ databases">
        <title>Emergence of pandrug resistant Empedobacter falsenii in China.</title>
        <authorList>
            <person name="Dong N."/>
            <person name="Chen S."/>
            <person name="Zhang R."/>
        </authorList>
    </citation>
    <scope>NUCLEOTIDE SEQUENCE [LARGE SCALE GENOMIC DNA]</scope>
    <source>
        <strain evidence="2 3">1681-1</strain>
    </source>
</reference>
<gene>
    <name evidence="2" type="ORF">FH779_14280</name>
</gene>
<keyword evidence="3" id="KW-1185">Reference proteome</keyword>
<accession>A0A7H9DVM4</accession>
<dbReference type="Proteomes" id="UP000510643">
    <property type="component" value="Chromosome"/>
</dbReference>
<dbReference type="RefSeq" id="WP_180905182.1">
    <property type="nucleotide sequence ID" value="NZ_CP040908.1"/>
</dbReference>
<proteinExistence type="predicted"/>
<dbReference type="EMBL" id="CP040908">
    <property type="protein sequence ID" value="QLL59180.1"/>
    <property type="molecule type" value="Genomic_DNA"/>
</dbReference>
<dbReference type="KEGG" id="efal:FH779_14280"/>
<keyword evidence="1" id="KW-0732">Signal</keyword>
<evidence type="ECO:0000313" key="3">
    <source>
        <dbReference type="Proteomes" id="UP000510643"/>
    </source>
</evidence>
<feature type="chain" id="PRO_5028889380" description="YD repeat-containing protein" evidence="1">
    <location>
        <begin position="19"/>
        <end position="246"/>
    </location>
</feature>
<dbReference type="AlphaFoldDB" id="A0A7H9DVM4"/>